<feature type="transmembrane region" description="Helical" evidence="7">
    <location>
        <begin position="260"/>
        <end position="278"/>
    </location>
</feature>
<organism evidence="10 11">
    <name type="scientific">Heliobacterium mobile</name>
    <name type="common">Heliobacillus mobilis</name>
    <dbReference type="NCBI Taxonomy" id="28064"/>
    <lineage>
        <taxon>Bacteria</taxon>
        <taxon>Bacillati</taxon>
        <taxon>Bacillota</taxon>
        <taxon>Clostridia</taxon>
        <taxon>Eubacteriales</taxon>
        <taxon>Heliobacteriaceae</taxon>
        <taxon>Heliobacterium</taxon>
    </lineage>
</organism>
<dbReference type="Proteomes" id="UP000430670">
    <property type="component" value="Unassembled WGS sequence"/>
</dbReference>
<name>A0A6I3SL22_HELMO</name>
<dbReference type="InterPro" id="IPR050539">
    <property type="entry name" value="ThrE_Dicarb/AminoAcid_Exp"/>
</dbReference>
<keyword evidence="5 7" id="KW-0472">Membrane</keyword>
<feature type="transmembrane region" description="Helical" evidence="7">
    <location>
        <begin position="336"/>
        <end position="354"/>
    </location>
</feature>
<dbReference type="EMBL" id="WNKU01000009">
    <property type="protein sequence ID" value="MTV49197.1"/>
    <property type="molecule type" value="Genomic_DNA"/>
</dbReference>
<reference evidence="10 11" key="1">
    <citation type="submission" date="2019-11" db="EMBL/GenBank/DDBJ databases">
        <title>Whole-genome sequence of a the green, strictly anaerobic photosynthetic bacterium Heliobacillus mobilis DSM 6151.</title>
        <authorList>
            <person name="Kyndt J.A."/>
            <person name="Meyer T.E."/>
        </authorList>
    </citation>
    <scope>NUCLEOTIDE SEQUENCE [LARGE SCALE GENOMIC DNA]</scope>
    <source>
        <strain evidence="10 11">DSM 6151</strain>
    </source>
</reference>
<proteinExistence type="inferred from homology"/>
<feature type="transmembrane region" description="Helical" evidence="7">
    <location>
        <begin position="143"/>
        <end position="164"/>
    </location>
</feature>
<comment type="subcellular location">
    <subcellularLocation>
        <location evidence="1">Cell membrane</location>
        <topology evidence="1">Multi-pass membrane protein</topology>
    </subcellularLocation>
</comment>
<dbReference type="PANTHER" id="PTHR34390:SF2">
    <property type="entry name" value="SUCCINATE TRANSPORTER SUBUNIT YJJP-RELATED"/>
    <property type="match status" value="1"/>
</dbReference>
<evidence type="ECO:0000259" key="9">
    <source>
        <dbReference type="Pfam" id="PF12821"/>
    </source>
</evidence>
<dbReference type="InterPro" id="IPR010619">
    <property type="entry name" value="ThrE-like_N"/>
</dbReference>
<evidence type="ECO:0000313" key="10">
    <source>
        <dbReference type="EMBL" id="MTV49197.1"/>
    </source>
</evidence>
<gene>
    <name evidence="10" type="ORF">GJ688_09420</name>
</gene>
<evidence type="ECO:0000256" key="1">
    <source>
        <dbReference type="ARBA" id="ARBA00004651"/>
    </source>
</evidence>
<dbReference type="Pfam" id="PF06738">
    <property type="entry name" value="ThrE"/>
    <property type="match status" value="1"/>
</dbReference>
<dbReference type="GO" id="GO:0005886">
    <property type="term" value="C:plasma membrane"/>
    <property type="evidence" value="ECO:0007669"/>
    <property type="project" value="UniProtKB-SubCell"/>
</dbReference>
<comment type="caution">
    <text evidence="10">The sequence shown here is derived from an EMBL/GenBank/DDBJ whole genome shotgun (WGS) entry which is preliminary data.</text>
</comment>
<accession>A0A6I3SL22</accession>
<keyword evidence="11" id="KW-1185">Reference proteome</keyword>
<feature type="transmembrane region" description="Helical" evidence="7">
    <location>
        <begin position="310"/>
        <end position="329"/>
    </location>
</feature>
<comment type="similarity">
    <text evidence="6">Belongs to the ThrE exporter (TC 2.A.79) family.</text>
</comment>
<keyword evidence="2" id="KW-1003">Cell membrane</keyword>
<evidence type="ECO:0000256" key="7">
    <source>
        <dbReference type="SAM" id="Phobius"/>
    </source>
</evidence>
<dbReference type="PANTHER" id="PTHR34390">
    <property type="entry name" value="UPF0442 PROTEIN YJJB-RELATED"/>
    <property type="match status" value="1"/>
</dbReference>
<feature type="transmembrane region" description="Helical" evidence="7">
    <location>
        <begin position="285"/>
        <end position="304"/>
    </location>
</feature>
<evidence type="ECO:0000259" key="8">
    <source>
        <dbReference type="Pfam" id="PF06738"/>
    </source>
</evidence>
<sequence>MNKMTNRSVEFVVQAGRTLLEAGAEVYRVEDTVQKMGDALGIRRLESYVTPAGVFISYIDSAGAPSTYFRKAAKRGVNLSKISAINNLSRQVAQKEVDLEEAFSILGQIESAAPMYSTLIKISCGAVNAAAITVINGGNWQDFWIAFMVTYLVYLLIDATRILAIPFMRELLIGSVGTGLVLATRTLIDFDINPVIVGVLLSAIPGAFMVNSVRDAIAGDLISGAIRGFEAVGLMMALFGGAGITIGIVGLEYLPEPVEPVMPLITLGFFVSALFNIYNLAPKRTIFGAGLVGLLSSFVLYWTMQSPFPIILGMLWGAMAASLASEILARIYRVPVTVFIIGGFVPLLPGVWFFRATQFLFTGNYPLFFEPLLMGVTGIMAVGVGVAVVTAVVRHWKRRHKDILFDGRFFRRMFKDNGQAKM</sequence>
<evidence type="ECO:0000256" key="4">
    <source>
        <dbReference type="ARBA" id="ARBA00022989"/>
    </source>
</evidence>
<dbReference type="Pfam" id="PF12821">
    <property type="entry name" value="ThrE_2"/>
    <property type="match status" value="1"/>
</dbReference>
<dbReference type="GO" id="GO:0022857">
    <property type="term" value="F:transmembrane transporter activity"/>
    <property type="evidence" value="ECO:0007669"/>
    <property type="project" value="InterPro"/>
</dbReference>
<evidence type="ECO:0008006" key="12">
    <source>
        <dbReference type="Google" id="ProtNLM"/>
    </source>
</evidence>
<keyword evidence="3 7" id="KW-0812">Transmembrane</keyword>
<evidence type="ECO:0000256" key="6">
    <source>
        <dbReference type="ARBA" id="ARBA00034125"/>
    </source>
</evidence>
<feature type="transmembrane region" description="Helical" evidence="7">
    <location>
        <begin position="374"/>
        <end position="393"/>
    </location>
</feature>
<dbReference type="AlphaFoldDB" id="A0A6I3SL22"/>
<dbReference type="InterPro" id="IPR024528">
    <property type="entry name" value="ThrE_2"/>
</dbReference>
<feature type="transmembrane region" description="Helical" evidence="7">
    <location>
        <begin position="234"/>
        <end position="254"/>
    </location>
</feature>
<feature type="transmembrane region" description="Helical" evidence="7">
    <location>
        <begin position="194"/>
        <end position="213"/>
    </location>
</feature>
<dbReference type="OrthoDB" id="9813917at2"/>
<evidence type="ECO:0000256" key="3">
    <source>
        <dbReference type="ARBA" id="ARBA00022692"/>
    </source>
</evidence>
<protein>
    <recommendedName>
        <fullName evidence="12">Threonine/serine exporter family protein</fullName>
    </recommendedName>
</protein>
<keyword evidence="4 7" id="KW-1133">Transmembrane helix</keyword>
<evidence type="ECO:0000256" key="5">
    <source>
        <dbReference type="ARBA" id="ARBA00023136"/>
    </source>
</evidence>
<evidence type="ECO:0000313" key="11">
    <source>
        <dbReference type="Proteomes" id="UP000430670"/>
    </source>
</evidence>
<feature type="domain" description="Threonine/serine exporter-like N-terminal" evidence="8">
    <location>
        <begin position="10"/>
        <end position="246"/>
    </location>
</feature>
<dbReference type="GO" id="GO:0015744">
    <property type="term" value="P:succinate transport"/>
    <property type="evidence" value="ECO:0007669"/>
    <property type="project" value="TreeGrafter"/>
</dbReference>
<feature type="domain" description="Threonine/Serine exporter ThrE" evidence="9">
    <location>
        <begin position="268"/>
        <end position="391"/>
    </location>
</feature>
<evidence type="ECO:0000256" key="2">
    <source>
        <dbReference type="ARBA" id="ARBA00022475"/>
    </source>
</evidence>